<dbReference type="Proteomes" id="UP000765509">
    <property type="component" value="Unassembled WGS sequence"/>
</dbReference>
<dbReference type="EMBL" id="AVOT02050487">
    <property type="protein sequence ID" value="MBW0545559.1"/>
    <property type="molecule type" value="Genomic_DNA"/>
</dbReference>
<feature type="region of interest" description="Disordered" evidence="1">
    <location>
        <begin position="1"/>
        <end position="22"/>
    </location>
</feature>
<feature type="transmembrane region" description="Helical" evidence="2">
    <location>
        <begin position="307"/>
        <end position="327"/>
    </location>
</feature>
<evidence type="ECO:0000313" key="4">
    <source>
        <dbReference type="Proteomes" id="UP000765509"/>
    </source>
</evidence>
<sequence>MSASTHAKKAADDDAESKPLSKDDMYSMLNSLKNEVMSLKSARSSDAAENRLRHARHAGQKWIWHSPTKQHTDSLPMSHVCHVQEARNQGLLAQSVCHAPVTLDQLVTTAILAKREEKPNSTFVGQVILNASTKTNEDNRQLSPFVYRIADLPANPTHSHRPHSLGPSHPWHQTTDIRHWRTDCPNTKGVANPNPHQPRERPPLASGSRYQHERVSQVQFVEHHAADKVLIGSSASIHLSGSAKFATDLHAIHPFRIFFADSNSSITITQMATLKILVRGGLVIISNIAFSNKVLGTILSVGRLCRACVFPLFSGLMLSLVVCNHLITTTFHNNCWWMNVKVSG</sequence>
<comment type="caution">
    <text evidence="3">The sequence shown here is derived from an EMBL/GenBank/DDBJ whole genome shotgun (WGS) entry which is preliminary data.</text>
</comment>
<keyword evidence="2" id="KW-0812">Transmembrane</keyword>
<feature type="compositionally biased region" description="Basic and acidic residues" evidence="1">
    <location>
        <begin position="9"/>
        <end position="22"/>
    </location>
</feature>
<evidence type="ECO:0000313" key="3">
    <source>
        <dbReference type="EMBL" id="MBW0545559.1"/>
    </source>
</evidence>
<evidence type="ECO:0000256" key="1">
    <source>
        <dbReference type="SAM" id="MobiDB-lite"/>
    </source>
</evidence>
<keyword evidence="4" id="KW-1185">Reference proteome</keyword>
<accession>A0A9Q3IMX3</accession>
<feature type="region of interest" description="Disordered" evidence="1">
    <location>
        <begin position="183"/>
        <end position="209"/>
    </location>
</feature>
<proteinExistence type="predicted"/>
<evidence type="ECO:0000256" key="2">
    <source>
        <dbReference type="SAM" id="Phobius"/>
    </source>
</evidence>
<gene>
    <name evidence="3" type="ORF">O181_085274</name>
</gene>
<keyword evidence="2" id="KW-1133">Transmembrane helix</keyword>
<dbReference type="AlphaFoldDB" id="A0A9Q3IMX3"/>
<protein>
    <submittedName>
        <fullName evidence="3">Uncharacterized protein</fullName>
    </submittedName>
</protein>
<feature type="transmembrane region" description="Helical" evidence="2">
    <location>
        <begin position="276"/>
        <end position="295"/>
    </location>
</feature>
<keyword evidence="2" id="KW-0472">Membrane</keyword>
<reference evidence="3" key="1">
    <citation type="submission" date="2021-03" db="EMBL/GenBank/DDBJ databases">
        <title>Draft genome sequence of rust myrtle Austropuccinia psidii MF-1, a brazilian biotype.</title>
        <authorList>
            <person name="Quecine M.C."/>
            <person name="Pachon D.M.R."/>
            <person name="Bonatelli M.L."/>
            <person name="Correr F.H."/>
            <person name="Franceschini L.M."/>
            <person name="Leite T.F."/>
            <person name="Margarido G.R.A."/>
            <person name="Almeida C.A."/>
            <person name="Ferrarezi J.A."/>
            <person name="Labate C.A."/>
        </authorList>
    </citation>
    <scope>NUCLEOTIDE SEQUENCE</scope>
    <source>
        <strain evidence="3">MF-1</strain>
    </source>
</reference>
<organism evidence="3 4">
    <name type="scientific">Austropuccinia psidii MF-1</name>
    <dbReference type="NCBI Taxonomy" id="1389203"/>
    <lineage>
        <taxon>Eukaryota</taxon>
        <taxon>Fungi</taxon>
        <taxon>Dikarya</taxon>
        <taxon>Basidiomycota</taxon>
        <taxon>Pucciniomycotina</taxon>
        <taxon>Pucciniomycetes</taxon>
        <taxon>Pucciniales</taxon>
        <taxon>Sphaerophragmiaceae</taxon>
        <taxon>Austropuccinia</taxon>
    </lineage>
</organism>
<name>A0A9Q3IMX3_9BASI</name>